<dbReference type="GO" id="GO:0016787">
    <property type="term" value="F:hydrolase activity"/>
    <property type="evidence" value="ECO:0007669"/>
    <property type="project" value="InterPro"/>
</dbReference>
<protein>
    <recommendedName>
        <fullName evidence="2">Scavenger mRNA-decapping enzyme DcpS</fullName>
    </recommendedName>
</protein>
<dbReference type="InterPro" id="IPR036265">
    <property type="entry name" value="HIT-like_sf"/>
</dbReference>
<dbReference type="InterPro" id="IPR008594">
    <property type="entry name" value="DcpS/DCS2"/>
</dbReference>
<dbReference type="PANTHER" id="PTHR12978">
    <property type="entry name" value="HISTIDINE TRIAD HIT PROTEIN MEMBER"/>
    <property type="match status" value="1"/>
</dbReference>
<evidence type="ECO:0008006" key="2">
    <source>
        <dbReference type="Google" id="ProtNLM"/>
    </source>
</evidence>
<accession>A0A3G4ZTH6</accession>
<reference evidence="1" key="1">
    <citation type="submission" date="2018-10" db="EMBL/GenBank/DDBJ databases">
        <title>Hidden diversity of soil giant viruses.</title>
        <authorList>
            <person name="Schulz F."/>
            <person name="Alteio L."/>
            <person name="Goudeau D."/>
            <person name="Ryan E.M."/>
            <person name="Malmstrom R.R."/>
            <person name="Blanchard J."/>
            <person name="Woyke T."/>
        </authorList>
    </citation>
    <scope>NUCLEOTIDE SEQUENCE</scope>
    <source>
        <strain evidence="1">EDV1</strain>
    </source>
</reference>
<evidence type="ECO:0000313" key="1">
    <source>
        <dbReference type="EMBL" id="AYV78202.1"/>
    </source>
</evidence>
<dbReference type="GO" id="GO:0000290">
    <property type="term" value="P:deadenylation-dependent decapping of nuclear-transcribed mRNA"/>
    <property type="evidence" value="ECO:0007669"/>
    <property type="project" value="InterPro"/>
</dbReference>
<dbReference type="Pfam" id="PF11969">
    <property type="entry name" value="DcpS_C"/>
    <property type="match status" value="1"/>
</dbReference>
<name>A0A3G4ZTH6_9VIRU</name>
<dbReference type="EMBL" id="MK072071">
    <property type="protein sequence ID" value="AYV78202.1"/>
    <property type="molecule type" value="Genomic_DNA"/>
</dbReference>
<proteinExistence type="predicted"/>
<dbReference type="PANTHER" id="PTHR12978:SF0">
    <property type="entry name" value="M7GPPPX DIPHOSPHATASE"/>
    <property type="match status" value="1"/>
</dbReference>
<dbReference type="SUPFAM" id="SSF54197">
    <property type="entry name" value="HIT-like"/>
    <property type="match status" value="1"/>
</dbReference>
<dbReference type="GO" id="GO:0000340">
    <property type="term" value="F:RNA 7-methylguanosine cap binding"/>
    <property type="evidence" value="ECO:0007669"/>
    <property type="project" value="TreeGrafter"/>
</dbReference>
<gene>
    <name evidence="1" type="ORF">Edafosvirus6_51</name>
</gene>
<organism evidence="1">
    <name type="scientific">Edafosvirus sp</name>
    <dbReference type="NCBI Taxonomy" id="2487765"/>
    <lineage>
        <taxon>Viruses</taxon>
        <taxon>Varidnaviria</taxon>
        <taxon>Bamfordvirae</taxon>
        <taxon>Nucleocytoviricota</taxon>
        <taxon>Megaviricetes</taxon>
        <taxon>Imitervirales</taxon>
        <taxon>Mimiviridae</taxon>
        <taxon>Klosneuvirinae</taxon>
    </lineage>
</organism>
<dbReference type="Gene3D" id="3.30.428.10">
    <property type="entry name" value="HIT-like"/>
    <property type="match status" value="1"/>
</dbReference>
<sequence length="282" mass="32774">MYVAVLFALFVVPAIIFFRTKTKKNPEFTYVKTIGAINYFMTPDGSKMKTVEILLKEFPKFKPGEILLSNDRFTRIKGRIASIDAIVKTIDKPDAVDKRPLAPPAIQSIVDETKEMYITEVLPKIDTYDVKWIYNIIDEKSEMERFVFKNDRFIIILNMNWNHGDDKNNLYMLAIPRDKTLRSIRDLNATHVDLLEDMVATAKTIITEKFEMPPDHFRMFFHYHPSTWMLHMHINSVNSQKYNASINNCHLASSVISNIKAMSSYYQLATLQIVKSARHSLR</sequence>